<evidence type="ECO:0000256" key="1">
    <source>
        <dbReference type="SAM" id="MobiDB-lite"/>
    </source>
</evidence>
<feature type="signal peptide" evidence="2">
    <location>
        <begin position="1"/>
        <end position="26"/>
    </location>
</feature>
<reference evidence="3 4" key="1">
    <citation type="journal article" date="2014" name="Int. J. Syst. Evol. Microbiol.">
        <title>Complete genome sequence of Corynebacterium casei LMG S-19264T (=DSM 44701T), isolated from a smear-ripened cheese.</title>
        <authorList>
            <consortium name="US DOE Joint Genome Institute (JGI-PGF)"/>
            <person name="Walter F."/>
            <person name="Albersmeier A."/>
            <person name="Kalinowski J."/>
            <person name="Ruckert C."/>
        </authorList>
    </citation>
    <scope>NUCLEOTIDE SEQUENCE [LARGE SCALE GENOMIC DNA]</scope>
    <source>
        <strain evidence="3 4">CCM 8669</strain>
    </source>
</reference>
<accession>A0A917IU66</accession>
<gene>
    <name evidence="3" type="ORF">GCM10007359_13050</name>
</gene>
<feature type="region of interest" description="Disordered" evidence="1">
    <location>
        <begin position="29"/>
        <end position="50"/>
    </location>
</feature>
<evidence type="ECO:0000313" key="4">
    <source>
        <dbReference type="Proteomes" id="UP000600171"/>
    </source>
</evidence>
<sequence>MDIRHRFLSSAALLSAASLALVGCSAANNSSSNESSPAASTSASAEAAPIKEGSTLSSRIALTYDGGVMTVDARKMELINTVEKEGFLRLNPAGDNRHMTIADGSSYSVMDMGVWEQPHGDHNHIYTTEPTLSQLTFDADHTGHVINDFGRTAMFADGTGSFEIFDPLKLTGEDSHTATELETSSVNLPEPHHGFAIPLENDEYLVAVGNEDERSGAAVVDAEGKTVTENDQCPGIHGEAIAADGAITIGCENGTLIYQNGEFTKVDSEEDYARLGNQAGDPDSPVVLADYKTDKDAELERPEQFSLIDTAQKSIQKVQLPEGVSYTFRSLARGPEGEALLLTTDGKLRFYDQNTGEELGNIDLMDQWEESEVWQEPRPAIWVDDDVAYVTDPSQKKLIGVSLKNIASDEAEVFGELDLPETPNEINGVTGKAPEGAEESHTDH</sequence>
<dbReference type="AlphaFoldDB" id="A0A917IU66"/>
<feature type="chain" id="PRO_5037319306" description="Secreted protein" evidence="2">
    <location>
        <begin position="27"/>
        <end position="444"/>
    </location>
</feature>
<evidence type="ECO:0000256" key="2">
    <source>
        <dbReference type="SAM" id="SignalP"/>
    </source>
</evidence>
<proteinExistence type="predicted"/>
<name>A0A917IU66_9MICC</name>
<dbReference type="SUPFAM" id="SSF50969">
    <property type="entry name" value="YVTN repeat-like/Quinoprotein amine dehydrogenase"/>
    <property type="match status" value="1"/>
</dbReference>
<keyword evidence="4" id="KW-1185">Reference proteome</keyword>
<dbReference type="PROSITE" id="PS51257">
    <property type="entry name" value="PROKAR_LIPOPROTEIN"/>
    <property type="match status" value="1"/>
</dbReference>
<organism evidence="3 4">
    <name type="scientific">Rothia aerolata</name>
    <dbReference type="NCBI Taxonomy" id="1812262"/>
    <lineage>
        <taxon>Bacteria</taxon>
        <taxon>Bacillati</taxon>
        <taxon>Actinomycetota</taxon>
        <taxon>Actinomycetes</taxon>
        <taxon>Micrococcales</taxon>
        <taxon>Micrococcaceae</taxon>
        <taxon>Rothia</taxon>
    </lineage>
</organism>
<comment type="caution">
    <text evidence="3">The sequence shown here is derived from an EMBL/GenBank/DDBJ whole genome shotgun (WGS) entry which is preliminary data.</text>
</comment>
<protein>
    <recommendedName>
        <fullName evidence="5">Secreted protein</fullName>
    </recommendedName>
</protein>
<dbReference type="Proteomes" id="UP000600171">
    <property type="component" value="Unassembled WGS sequence"/>
</dbReference>
<evidence type="ECO:0008006" key="5">
    <source>
        <dbReference type="Google" id="ProtNLM"/>
    </source>
</evidence>
<dbReference type="InterPro" id="IPR011044">
    <property type="entry name" value="Quino_amine_DH_bsu"/>
</dbReference>
<feature type="compositionally biased region" description="Low complexity" evidence="1">
    <location>
        <begin position="29"/>
        <end position="48"/>
    </location>
</feature>
<dbReference type="EMBL" id="BMDC01000002">
    <property type="protein sequence ID" value="GGH62623.1"/>
    <property type="molecule type" value="Genomic_DNA"/>
</dbReference>
<feature type="region of interest" description="Disordered" evidence="1">
    <location>
        <begin position="417"/>
        <end position="444"/>
    </location>
</feature>
<keyword evidence="2" id="KW-0732">Signal</keyword>
<dbReference type="RefSeq" id="WP_188359566.1">
    <property type="nucleotide sequence ID" value="NZ_BMDC01000002.1"/>
</dbReference>
<evidence type="ECO:0000313" key="3">
    <source>
        <dbReference type="EMBL" id="GGH62623.1"/>
    </source>
</evidence>